<accession>A0ABQ4THA8</accession>
<proteinExistence type="predicted"/>
<dbReference type="Proteomes" id="UP001055156">
    <property type="component" value="Unassembled WGS sequence"/>
</dbReference>
<sequence length="527" mass="57720">MRSTQTIEKDRFIRARRETYSAPDKQRQAVQPIPLPVERDRLDIAPAMSAAPVFPVERLPTLMRDAVAALEQHVQAPRSLCAHSVLSASMLCVQGLANVGVASLPSPRPLSLFMLAVAVSGERKSACDDLALSAVSRHEAEMRAQHEEEARTYRAAHAAYEAERRKIERNNKVSHAERFQMLKDLHEPQTPLLPVIRAKEPNLEGLLNVLSQGRASLGIFTSEGGQFLGGHGMTAETKTRTVTGLSELWDTGSAQRIRAKETLFLAGRRVGISLAAQPQIAAALLGDELAKDQGFVGRFLVTMPESTIGQRTIRPTDPENDERLRAFHRQCRKLLNAPLPLRDGCRNELDPPVIGLSSEAWTVWRGFAQAVEEGCRPAGCWVPIRSAALKMAENVARIAGILAVFQDPDVVRREPDEGIDGETMAAACAVGNFYLAEALRLTGHAILDPETLAQNEIAEWLSAEYGGGLIAPSFIQRLGPSHLRTDAETVRRRIGALVGFGRLEPAGPQEIDGKRYRETYRVLGGEA</sequence>
<evidence type="ECO:0000313" key="2">
    <source>
        <dbReference type="EMBL" id="GJE29530.1"/>
    </source>
</evidence>
<evidence type="ECO:0000313" key="3">
    <source>
        <dbReference type="Proteomes" id="UP001055156"/>
    </source>
</evidence>
<gene>
    <name evidence="2" type="ORF">LKMONMHP_4412</name>
</gene>
<feature type="coiled-coil region" evidence="1">
    <location>
        <begin position="143"/>
        <end position="170"/>
    </location>
</feature>
<reference evidence="2" key="2">
    <citation type="submission" date="2021-08" db="EMBL/GenBank/DDBJ databases">
        <authorList>
            <person name="Tani A."/>
            <person name="Ola A."/>
            <person name="Ogura Y."/>
            <person name="Katsura K."/>
            <person name="Hayashi T."/>
        </authorList>
    </citation>
    <scope>NUCLEOTIDE SEQUENCE</scope>
    <source>
        <strain evidence="2">NBRC 15689</strain>
    </source>
</reference>
<reference evidence="2" key="1">
    <citation type="journal article" date="2021" name="Front. Microbiol.">
        <title>Comprehensive Comparative Genomics and Phenotyping of Methylobacterium Species.</title>
        <authorList>
            <person name="Alessa O."/>
            <person name="Ogura Y."/>
            <person name="Fujitani Y."/>
            <person name="Takami H."/>
            <person name="Hayashi T."/>
            <person name="Sahin N."/>
            <person name="Tani A."/>
        </authorList>
    </citation>
    <scope>NUCLEOTIDE SEQUENCE</scope>
    <source>
        <strain evidence="2">NBRC 15689</strain>
    </source>
</reference>
<dbReference type="InterPro" id="IPR025048">
    <property type="entry name" value="DUF3987"/>
</dbReference>
<organism evidence="2 3">
    <name type="scientific">Methylobacterium organophilum</name>
    <dbReference type="NCBI Taxonomy" id="410"/>
    <lineage>
        <taxon>Bacteria</taxon>
        <taxon>Pseudomonadati</taxon>
        <taxon>Pseudomonadota</taxon>
        <taxon>Alphaproteobacteria</taxon>
        <taxon>Hyphomicrobiales</taxon>
        <taxon>Methylobacteriaceae</taxon>
        <taxon>Methylobacterium</taxon>
    </lineage>
</organism>
<keyword evidence="1" id="KW-0175">Coiled coil</keyword>
<comment type="caution">
    <text evidence="2">The sequence shown here is derived from an EMBL/GenBank/DDBJ whole genome shotgun (WGS) entry which is preliminary data.</text>
</comment>
<dbReference type="RefSeq" id="WP_238314174.1">
    <property type="nucleotide sequence ID" value="NZ_BPQV01000016.1"/>
</dbReference>
<protein>
    <recommendedName>
        <fullName evidence="4">DUF3987 domain-containing protein</fullName>
    </recommendedName>
</protein>
<keyword evidence="3" id="KW-1185">Reference proteome</keyword>
<evidence type="ECO:0000256" key="1">
    <source>
        <dbReference type="SAM" id="Coils"/>
    </source>
</evidence>
<name>A0ABQ4THA8_METOR</name>
<dbReference type="EMBL" id="BPQV01000016">
    <property type="protein sequence ID" value="GJE29530.1"/>
    <property type="molecule type" value="Genomic_DNA"/>
</dbReference>
<evidence type="ECO:0008006" key="4">
    <source>
        <dbReference type="Google" id="ProtNLM"/>
    </source>
</evidence>
<dbReference type="Pfam" id="PF13148">
    <property type="entry name" value="DUF3987"/>
    <property type="match status" value="1"/>
</dbReference>